<name>F4PPJ9_CACFS</name>
<sequence>MDEQYKLEHEAFVQNLTGSSLLETCLILNIVPVSVLFQRVLFGTFFPRKAQKVPNLIRFFLEFITIVLPFIVSVTFIELLVPLLFFMLLSCFILPLFSQESVKLFNFGENPESLIALNHPRKKFIEEYRSFVMLATIVCILAVDFPVFPRRLSKTETFGISLMDIGVGSVVLSGAMVSRQARSESITEQSSSAEKEKEKDQKQKKPKLSRVALAKHAFMSNLPLMLLGLIRIVLTKSTNYQEHVTEYGIHWNFFFTLGFVAIVLSFLKMSPNMNLVVGSIVIVGYQVLLSQYGLSDYILNHPRLNLISANKEGICSLAGYLSLYLIGTKLGTTIFKQRNSVKEWRLYVLQLLALSAALFAILYWVEDNVQPISRRMTNLPYVLAILALNIFNFAIVLLVSTISTSYLQHAGVITSSINRNQLSMFLLANILTGLVNFSMRTIYATPETSMAVITGYVFVVCFVSLLLNMKNITLKLT</sequence>
<evidence type="ECO:0000313" key="7">
    <source>
        <dbReference type="EMBL" id="EGG22312.1"/>
    </source>
</evidence>
<feature type="transmembrane region" description="Helical" evidence="6">
    <location>
        <begin position="131"/>
        <end position="148"/>
    </location>
</feature>
<dbReference type="PIRSF" id="PIRSF017321">
    <property type="entry name" value="GWT1"/>
    <property type="match status" value="1"/>
</dbReference>
<organism evidence="7 8">
    <name type="scientific">Cavenderia fasciculata</name>
    <name type="common">Slime mold</name>
    <name type="synonym">Dictyostelium fasciculatum</name>
    <dbReference type="NCBI Taxonomy" id="261658"/>
    <lineage>
        <taxon>Eukaryota</taxon>
        <taxon>Amoebozoa</taxon>
        <taxon>Evosea</taxon>
        <taxon>Eumycetozoa</taxon>
        <taxon>Dictyostelia</taxon>
        <taxon>Acytosteliales</taxon>
        <taxon>Cavenderiaceae</taxon>
        <taxon>Cavenderia</taxon>
    </lineage>
</organism>
<dbReference type="GO" id="GO:0032216">
    <property type="term" value="F:glucosaminyl-phosphatidylinositol O-acyltransferase activity"/>
    <property type="evidence" value="ECO:0007669"/>
    <property type="project" value="TreeGrafter"/>
</dbReference>
<feature type="transmembrane region" description="Helical" evidence="6">
    <location>
        <begin position="160"/>
        <end position="177"/>
    </location>
</feature>
<protein>
    <submittedName>
        <fullName evidence="7">Phosphatidylinositol glycan</fullName>
    </submittedName>
</protein>
<feature type="region of interest" description="Disordered" evidence="5">
    <location>
        <begin position="183"/>
        <end position="208"/>
    </location>
</feature>
<evidence type="ECO:0000256" key="3">
    <source>
        <dbReference type="ARBA" id="ARBA00022989"/>
    </source>
</evidence>
<dbReference type="PANTHER" id="PTHR20661:SF0">
    <property type="entry name" value="PHOSPHATIDYLINOSITOL-GLYCAN BIOSYNTHESIS CLASS W PROTEIN"/>
    <property type="match status" value="1"/>
</dbReference>
<dbReference type="OrthoDB" id="15270at2759"/>
<keyword evidence="3 6" id="KW-1133">Transmembrane helix</keyword>
<reference evidence="8" key="1">
    <citation type="journal article" date="2011" name="Genome Res.">
        <title>Phylogeny-wide analysis of social amoeba genomes highlights ancient origins for complex intercellular communication.</title>
        <authorList>
            <person name="Heidel A.J."/>
            <person name="Lawal H.M."/>
            <person name="Felder M."/>
            <person name="Schilde C."/>
            <person name="Helps N.R."/>
            <person name="Tunggal B."/>
            <person name="Rivero F."/>
            <person name="John U."/>
            <person name="Schleicher M."/>
            <person name="Eichinger L."/>
            <person name="Platzer M."/>
            <person name="Noegel A.A."/>
            <person name="Schaap P."/>
            <person name="Gloeckner G."/>
        </authorList>
    </citation>
    <scope>NUCLEOTIDE SEQUENCE [LARGE SCALE GENOMIC DNA]</scope>
    <source>
        <strain evidence="8">SH3</strain>
    </source>
</reference>
<dbReference type="KEGG" id="dfa:DFA_04430"/>
<dbReference type="PANTHER" id="PTHR20661">
    <property type="entry name" value="PHOSPHATIDYLINOSITOL-GLYCAN BIOSYNTHESIS CLASS W PROTEIN"/>
    <property type="match status" value="1"/>
</dbReference>
<keyword evidence="4 6" id="KW-0472">Membrane</keyword>
<keyword evidence="2 6" id="KW-0812">Transmembrane</keyword>
<dbReference type="GO" id="GO:0016020">
    <property type="term" value="C:membrane"/>
    <property type="evidence" value="ECO:0007669"/>
    <property type="project" value="UniProtKB-SubCell"/>
</dbReference>
<evidence type="ECO:0000256" key="4">
    <source>
        <dbReference type="ARBA" id="ARBA00023136"/>
    </source>
</evidence>
<dbReference type="GO" id="GO:0006506">
    <property type="term" value="P:GPI anchor biosynthetic process"/>
    <property type="evidence" value="ECO:0007669"/>
    <property type="project" value="InterPro"/>
</dbReference>
<feature type="transmembrane region" description="Helical" evidence="6">
    <location>
        <begin position="274"/>
        <end position="294"/>
    </location>
</feature>
<feature type="transmembrane region" description="Helical" evidence="6">
    <location>
        <begin position="449"/>
        <end position="467"/>
    </location>
</feature>
<comment type="subcellular location">
    <subcellularLocation>
        <location evidence="1">Membrane</location>
        <topology evidence="1">Multi-pass membrane protein</topology>
    </subcellularLocation>
</comment>
<dbReference type="EMBL" id="GL883009">
    <property type="protein sequence ID" value="EGG22312.1"/>
    <property type="molecule type" value="Genomic_DNA"/>
</dbReference>
<feature type="compositionally biased region" description="Basic and acidic residues" evidence="5">
    <location>
        <begin position="193"/>
        <end position="203"/>
    </location>
</feature>
<dbReference type="Pfam" id="PF06423">
    <property type="entry name" value="GWT1"/>
    <property type="match status" value="1"/>
</dbReference>
<feature type="transmembrane region" description="Helical" evidence="6">
    <location>
        <begin position="212"/>
        <end position="234"/>
    </location>
</feature>
<feature type="transmembrane region" description="Helical" evidence="6">
    <location>
        <begin position="381"/>
        <end position="402"/>
    </location>
</feature>
<feature type="transmembrane region" description="Helical" evidence="6">
    <location>
        <begin position="347"/>
        <end position="365"/>
    </location>
</feature>
<keyword evidence="8" id="KW-1185">Reference proteome</keyword>
<feature type="transmembrane region" description="Helical" evidence="6">
    <location>
        <begin position="422"/>
        <end position="443"/>
    </location>
</feature>
<dbReference type="OMA" id="GLYVMQP"/>
<dbReference type="RefSeq" id="XP_004360163.1">
    <property type="nucleotide sequence ID" value="XM_004360106.1"/>
</dbReference>
<dbReference type="GO" id="GO:0072659">
    <property type="term" value="P:protein localization to plasma membrane"/>
    <property type="evidence" value="ECO:0007669"/>
    <property type="project" value="TreeGrafter"/>
</dbReference>
<evidence type="ECO:0000256" key="5">
    <source>
        <dbReference type="SAM" id="MobiDB-lite"/>
    </source>
</evidence>
<feature type="transmembrane region" description="Helical" evidence="6">
    <location>
        <begin position="249"/>
        <end position="267"/>
    </location>
</feature>
<feature type="transmembrane region" description="Helical" evidence="6">
    <location>
        <begin position="20"/>
        <end position="41"/>
    </location>
</feature>
<feature type="transmembrane region" description="Helical" evidence="6">
    <location>
        <begin position="53"/>
        <end position="73"/>
    </location>
</feature>
<dbReference type="InterPro" id="IPR009447">
    <property type="entry name" value="PIGW/GWT1"/>
</dbReference>
<feature type="transmembrane region" description="Helical" evidence="6">
    <location>
        <begin position="314"/>
        <end position="335"/>
    </location>
</feature>
<evidence type="ECO:0000256" key="2">
    <source>
        <dbReference type="ARBA" id="ARBA00022692"/>
    </source>
</evidence>
<gene>
    <name evidence="7" type="primary">pigW</name>
    <name evidence="7" type="ORF">DFA_04430</name>
</gene>
<evidence type="ECO:0000256" key="6">
    <source>
        <dbReference type="SAM" id="Phobius"/>
    </source>
</evidence>
<dbReference type="GeneID" id="14874259"/>
<dbReference type="Proteomes" id="UP000007797">
    <property type="component" value="Unassembled WGS sequence"/>
</dbReference>
<feature type="transmembrane region" description="Helical" evidence="6">
    <location>
        <begin position="79"/>
        <end position="97"/>
    </location>
</feature>
<evidence type="ECO:0000256" key="1">
    <source>
        <dbReference type="ARBA" id="ARBA00004141"/>
    </source>
</evidence>
<accession>F4PPJ9</accession>
<dbReference type="STRING" id="1054147.F4PPJ9"/>
<proteinExistence type="predicted"/>
<evidence type="ECO:0000313" key="8">
    <source>
        <dbReference type="Proteomes" id="UP000007797"/>
    </source>
</evidence>
<dbReference type="GO" id="GO:0005783">
    <property type="term" value="C:endoplasmic reticulum"/>
    <property type="evidence" value="ECO:0007669"/>
    <property type="project" value="TreeGrafter"/>
</dbReference>
<dbReference type="AlphaFoldDB" id="F4PPJ9"/>